<dbReference type="EMBL" id="AWSV01000040">
    <property type="protein sequence ID" value="ERI88245.1"/>
    <property type="molecule type" value="Genomic_DNA"/>
</dbReference>
<dbReference type="HOGENOM" id="CLU_1755207_0_0_10"/>
<sequence length="148" mass="15930">MAGEGTLGLEVDAPVPEIRIEPFLRVPVAVDKTLRLVIVDVEWTRLALFPEIPWHTVGYGMVQETVADKVDKPVARHAGPVLGEKARMLLDEADDIVVFSLRGLEAAQAVGGHYEFVSMHTLPVTADTDVGGIAYAVPAVELVAGIHQ</sequence>
<evidence type="ECO:0000313" key="2">
    <source>
        <dbReference type="Proteomes" id="UP000016496"/>
    </source>
</evidence>
<organism evidence="1 2">
    <name type="scientific">Bacteroides pyogenes F0041</name>
    <dbReference type="NCBI Taxonomy" id="1321819"/>
    <lineage>
        <taxon>Bacteria</taxon>
        <taxon>Pseudomonadati</taxon>
        <taxon>Bacteroidota</taxon>
        <taxon>Bacteroidia</taxon>
        <taxon>Bacteroidales</taxon>
        <taxon>Bacteroidaceae</taxon>
        <taxon>Bacteroides</taxon>
    </lineage>
</organism>
<protein>
    <submittedName>
        <fullName evidence="1">Uncharacterized protein</fullName>
    </submittedName>
</protein>
<proteinExistence type="predicted"/>
<name>U2CUM2_9BACE</name>
<gene>
    <name evidence="1" type="ORF">HMPREF1981_00629</name>
</gene>
<dbReference type="Proteomes" id="UP000016496">
    <property type="component" value="Unassembled WGS sequence"/>
</dbReference>
<evidence type="ECO:0000313" key="1">
    <source>
        <dbReference type="EMBL" id="ERI88245.1"/>
    </source>
</evidence>
<reference evidence="1 2" key="1">
    <citation type="submission" date="2013-08" db="EMBL/GenBank/DDBJ databases">
        <authorList>
            <person name="Weinstock G."/>
            <person name="Sodergren E."/>
            <person name="Wylie T."/>
            <person name="Fulton L."/>
            <person name="Fulton R."/>
            <person name="Fronick C."/>
            <person name="O'Laughlin M."/>
            <person name="Godfrey J."/>
            <person name="Miner T."/>
            <person name="Herter B."/>
            <person name="Appelbaum E."/>
            <person name="Cordes M."/>
            <person name="Lek S."/>
            <person name="Wollam A."/>
            <person name="Pepin K.H."/>
            <person name="Palsikar V.B."/>
            <person name="Mitreva M."/>
            <person name="Wilson R.K."/>
        </authorList>
    </citation>
    <scope>NUCLEOTIDE SEQUENCE [LARGE SCALE GENOMIC DNA]</scope>
    <source>
        <strain evidence="1 2">F0041</strain>
    </source>
</reference>
<accession>U2CUM2</accession>
<dbReference type="AlphaFoldDB" id="U2CUM2"/>
<comment type="caution">
    <text evidence="1">The sequence shown here is derived from an EMBL/GenBank/DDBJ whole genome shotgun (WGS) entry which is preliminary data.</text>
</comment>